<organism evidence="7 8">
    <name type="scientific">Panagrolaimus superbus</name>
    <dbReference type="NCBI Taxonomy" id="310955"/>
    <lineage>
        <taxon>Eukaryota</taxon>
        <taxon>Metazoa</taxon>
        <taxon>Ecdysozoa</taxon>
        <taxon>Nematoda</taxon>
        <taxon>Chromadorea</taxon>
        <taxon>Rhabditida</taxon>
        <taxon>Tylenchina</taxon>
        <taxon>Panagrolaimomorpha</taxon>
        <taxon>Panagrolaimoidea</taxon>
        <taxon>Panagrolaimidae</taxon>
        <taxon>Panagrolaimus</taxon>
    </lineage>
</organism>
<dbReference type="GO" id="GO:0005634">
    <property type="term" value="C:nucleus"/>
    <property type="evidence" value="ECO:0007669"/>
    <property type="project" value="TreeGrafter"/>
</dbReference>
<dbReference type="PANTHER" id="PTHR16557:SF2">
    <property type="entry name" value="NUCLEIC ACID DIOXYGENASE ALKBH1"/>
    <property type="match status" value="1"/>
</dbReference>
<evidence type="ECO:0000256" key="1">
    <source>
        <dbReference type="ARBA" id="ARBA00022723"/>
    </source>
</evidence>
<evidence type="ECO:0000256" key="5">
    <source>
        <dbReference type="PIRSR" id="PIRSR604574-2"/>
    </source>
</evidence>
<feature type="binding site" evidence="5">
    <location>
        <position position="241"/>
    </location>
    <ligand>
        <name>Fe cation</name>
        <dbReference type="ChEBI" id="CHEBI:24875"/>
        <note>catalytic</note>
    </ligand>
</feature>
<dbReference type="InterPro" id="IPR005123">
    <property type="entry name" value="Oxoglu/Fe-dep_dioxygenase_dom"/>
</dbReference>
<dbReference type="InterPro" id="IPR037151">
    <property type="entry name" value="AlkB-like_sf"/>
</dbReference>
<dbReference type="GO" id="GO:0035516">
    <property type="term" value="F:broad specificity oxidative DNA demethylase activity"/>
    <property type="evidence" value="ECO:0007669"/>
    <property type="project" value="TreeGrafter"/>
</dbReference>
<dbReference type="GO" id="GO:0035515">
    <property type="term" value="F:oxidative RNA demethylase activity"/>
    <property type="evidence" value="ECO:0007669"/>
    <property type="project" value="TreeGrafter"/>
</dbReference>
<keyword evidence="4 5" id="KW-0408">Iron</keyword>
<evidence type="ECO:0000256" key="3">
    <source>
        <dbReference type="ARBA" id="ARBA00023002"/>
    </source>
</evidence>
<dbReference type="Gene3D" id="2.60.120.590">
    <property type="entry name" value="Alpha-ketoglutarate-dependent dioxygenase AlkB-like"/>
    <property type="match status" value="1"/>
</dbReference>
<proteinExistence type="predicted"/>
<dbReference type="PROSITE" id="PS51471">
    <property type="entry name" value="FE2OG_OXY"/>
    <property type="match status" value="1"/>
</dbReference>
<protein>
    <submittedName>
        <fullName evidence="8">Fe2OG dioxygenase domain-containing protein</fullName>
    </submittedName>
</protein>
<dbReference type="AlphaFoldDB" id="A0A914XUJ1"/>
<name>A0A914XUJ1_9BILA</name>
<evidence type="ECO:0000259" key="6">
    <source>
        <dbReference type="PROSITE" id="PS51471"/>
    </source>
</evidence>
<dbReference type="Pfam" id="PF13532">
    <property type="entry name" value="2OG-FeII_Oxy_2"/>
    <property type="match status" value="1"/>
</dbReference>
<reference evidence="8" key="1">
    <citation type="submission" date="2022-11" db="UniProtKB">
        <authorList>
            <consortium name="WormBaseParasite"/>
        </authorList>
    </citation>
    <scope>IDENTIFICATION</scope>
</reference>
<feature type="domain" description="Fe2OG dioxygenase" evidence="6">
    <location>
        <begin position="167"/>
        <end position="286"/>
    </location>
</feature>
<dbReference type="GO" id="GO:0005737">
    <property type="term" value="C:cytoplasm"/>
    <property type="evidence" value="ECO:0007669"/>
    <property type="project" value="TreeGrafter"/>
</dbReference>
<comment type="cofactor">
    <cofactor evidence="5">
        <name>Fe(2+)</name>
        <dbReference type="ChEBI" id="CHEBI:29033"/>
    </cofactor>
    <text evidence="5">Binds 1 Fe(2+) ion per subunit.</text>
</comment>
<evidence type="ECO:0000256" key="2">
    <source>
        <dbReference type="ARBA" id="ARBA00022964"/>
    </source>
</evidence>
<keyword evidence="2" id="KW-0223">Dioxygenase</keyword>
<dbReference type="InterPro" id="IPR004574">
    <property type="entry name" value="Alkb"/>
</dbReference>
<keyword evidence="7" id="KW-1185">Reference proteome</keyword>
<dbReference type="WBParaSite" id="PSU_v2.g10915.t1">
    <property type="protein sequence ID" value="PSU_v2.g10915.t1"/>
    <property type="gene ID" value="PSU_v2.g10915"/>
</dbReference>
<dbReference type="GO" id="GO:0008198">
    <property type="term" value="F:ferrous iron binding"/>
    <property type="evidence" value="ECO:0007669"/>
    <property type="project" value="TreeGrafter"/>
</dbReference>
<dbReference type="InterPro" id="IPR027450">
    <property type="entry name" value="AlkB-like"/>
</dbReference>
<dbReference type="SUPFAM" id="SSF51197">
    <property type="entry name" value="Clavaminate synthase-like"/>
    <property type="match status" value="1"/>
</dbReference>
<evidence type="ECO:0000313" key="8">
    <source>
        <dbReference type="WBParaSite" id="PSU_v2.g10915.t1"/>
    </source>
</evidence>
<sequence length="287" mass="32567">MREMFNYYKSKDADLSQVKDLTVSHPAEGIICQSIAALSRNLSSTIVEEEVMKYGLKAYKDWNVTAIADRPGLYILHNIFTPESHLEWVYKAINIYCRPPNFTNINQSGSMEEDKNFNIKKLRWATLGFDYDWTAKVYPETPRAPLPDEFVYVGEKITEALGLLKLESDTSIVNYYPLNTRLSPHVDRSERDYSYPLVSLSFGQSAIYVSGGASANDEPIPIMLHSGDVLVMAGSQRLVFHGVPRILKTQNFQVENDSSSFTVAEKKALLQYINDHRVNVTLRRTAP</sequence>
<accession>A0A914XUJ1</accession>
<keyword evidence="1 5" id="KW-0479">Metal-binding</keyword>
<keyword evidence="3" id="KW-0560">Oxidoreductase</keyword>
<feature type="binding site" evidence="5">
    <location>
        <position position="187"/>
    </location>
    <ligand>
        <name>Fe cation</name>
        <dbReference type="ChEBI" id="CHEBI:24875"/>
        <note>catalytic</note>
    </ligand>
</feature>
<evidence type="ECO:0000313" key="7">
    <source>
        <dbReference type="Proteomes" id="UP000887577"/>
    </source>
</evidence>
<dbReference type="Proteomes" id="UP000887577">
    <property type="component" value="Unplaced"/>
</dbReference>
<dbReference type="GO" id="GO:0035513">
    <property type="term" value="P:oxidative RNA demethylation"/>
    <property type="evidence" value="ECO:0007669"/>
    <property type="project" value="TreeGrafter"/>
</dbReference>
<feature type="binding site" evidence="5">
    <location>
        <position position="185"/>
    </location>
    <ligand>
        <name>Fe cation</name>
        <dbReference type="ChEBI" id="CHEBI:24875"/>
        <note>catalytic</note>
    </ligand>
</feature>
<evidence type="ECO:0000256" key="4">
    <source>
        <dbReference type="ARBA" id="ARBA00023004"/>
    </source>
</evidence>
<dbReference type="PANTHER" id="PTHR16557">
    <property type="entry name" value="ALKYLATED DNA REPAIR PROTEIN ALKB-RELATED"/>
    <property type="match status" value="1"/>
</dbReference>